<accession>A0A183FPM6</accession>
<name>A0A183FPM6_HELPZ</name>
<feature type="transmembrane region" description="Helical" evidence="6">
    <location>
        <begin position="133"/>
        <end position="155"/>
    </location>
</feature>
<organism evidence="8 9">
    <name type="scientific">Heligmosomoides polygyrus</name>
    <name type="common">Parasitic roundworm</name>
    <dbReference type="NCBI Taxonomy" id="6339"/>
    <lineage>
        <taxon>Eukaryota</taxon>
        <taxon>Metazoa</taxon>
        <taxon>Ecdysozoa</taxon>
        <taxon>Nematoda</taxon>
        <taxon>Chromadorea</taxon>
        <taxon>Rhabditida</taxon>
        <taxon>Rhabditina</taxon>
        <taxon>Rhabditomorpha</taxon>
        <taxon>Strongyloidea</taxon>
        <taxon>Heligmosomidae</taxon>
        <taxon>Heligmosomoides</taxon>
    </lineage>
</organism>
<evidence type="ECO:0000313" key="8">
    <source>
        <dbReference type="Proteomes" id="UP000050761"/>
    </source>
</evidence>
<comment type="similarity">
    <text evidence="5">Belongs to the nematode receptor-like protein sra family.</text>
</comment>
<evidence type="ECO:0000313" key="7">
    <source>
        <dbReference type="EMBL" id="VDO81399.1"/>
    </source>
</evidence>
<evidence type="ECO:0000256" key="6">
    <source>
        <dbReference type="SAM" id="Phobius"/>
    </source>
</evidence>
<dbReference type="Proteomes" id="UP000050761">
    <property type="component" value="Unassembled WGS sequence"/>
</dbReference>
<dbReference type="Pfam" id="PF10292">
    <property type="entry name" value="7TM_GPCR_Srab"/>
    <property type="match status" value="1"/>
</dbReference>
<gene>
    <name evidence="7" type="ORF">HPBE_LOCUS9584</name>
</gene>
<keyword evidence="3 6" id="KW-1133">Transmembrane helix</keyword>
<reference evidence="7 8" key="1">
    <citation type="submission" date="2018-11" db="EMBL/GenBank/DDBJ databases">
        <authorList>
            <consortium name="Pathogen Informatics"/>
        </authorList>
    </citation>
    <scope>NUCLEOTIDE SEQUENCE [LARGE SCALE GENOMIC DNA]</scope>
</reference>
<keyword evidence="4 6" id="KW-0472">Membrane</keyword>
<dbReference type="InterPro" id="IPR019408">
    <property type="entry name" value="7TM_GPCR_serpentine_rcpt_Srab"/>
</dbReference>
<dbReference type="GO" id="GO:0004984">
    <property type="term" value="F:olfactory receptor activity"/>
    <property type="evidence" value="ECO:0007669"/>
    <property type="project" value="TreeGrafter"/>
</dbReference>
<reference evidence="9" key="2">
    <citation type="submission" date="2019-09" db="UniProtKB">
        <authorList>
            <consortium name="WormBaseParasite"/>
        </authorList>
    </citation>
    <scope>IDENTIFICATION</scope>
</reference>
<protein>
    <submittedName>
        <fullName evidence="9">Transmembrane protein 188</fullName>
    </submittedName>
</protein>
<dbReference type="GO" id="GO:0016020">
    <property type="term" value="C:membrane"/>
    <property type="evidence" value="ECO:0007669"/>
    <property type="project" value="UniProtKB-SubCell"/>
</dbReference>
<comment type="subcellular location">
    <subcellularLocation>
        <location evidence="1">Membrane</location>
        <topology evidence="1">Multi-pass membrane protein</topology>
    </subcellularLocation>
</comment>
<dbReference type="OrthoDB" id="5820030at2759"/>
<sequence length="186" mass="21576">VDPPLPHLSACPHQHHYASHDLHVLPSSHLHSGTYDTNDTPSELWNILDRMRQPRVWYGVRATAGTCSDAALHIFRKSYKLQSTYQLRENATVLRLVLPLAIFQTFTYGGFALSGLIISHFRTSMSEVNYRTAFAVSYVIPLYTIGSPVLLRYIIRRSRQMNEDKLKAESYFRVYSKMWDDRKDRK</sequence>
<evidence type="ECO:0000256" key="2">
    <source>
        <dbReference type="ARBA" id="ARBA00022692"/>
    </source>
</evidence>
<evidence type="ECO:0000256" key="1">
    <source>
        <dbReference type="ARBA" id="ARBA00004141"/>
    </source>
</evidence>
<keyword evidence="2 6" id="KW-0812">Transmembrane</keyword>
<evidence type="ECO:0000313" key="9">
    <source>
        <dbReference type="WBParaSite" id="HPBE_0000958301-mRNA-1"/>
    </source>
</evidence>
<accession>A0A3P7YVF1</accession>
<dbReference type="EMBL" id="UZAH01026484">
    <property type="protein sequence ID" value="VDO81399.1"/>
    <property type="molecule type" value="Genomic_DNA"/>
</dbReference>
<evidence type="ECO:0000256" key="4">
    <source>
        <dbReference type="ARBA" id="ARBA00023136"/>
    </source>
</evidence>
<dbReference type="WBParaSite" id="HPBE_0000958301-mRNA-1">
    <property type="protein sequence ID" value="HPBE_0000958301-mRNA-1"/>
    <property type="gene ID" value="HPBE_0000958301"/>
</dbReference>
<dbReference type="PANTHER" id="PTHR31357">
    <property type="entry name" value="SERPENTINE RECEPTOR CLASS ALPHA-10"/>
    <property type="match status" value="1"/>
</dbReference>
<dbReference type="AlphaFoldDB" id="A0A183FPM6"/>
<feature type="transmembrane region" description="Helical" evidence="6">
    <location>
        <begin position="96"/>
        <end position="121"/>
    </location>
</feature>
<proteinExistence type="inferred from homology"/>
<evidence type="ECO:0000256" key="3">
    <source>
        <dbReference type="ARBA" id="ARBA00022989"/>
    </source>
</evidence>
<dbReference type="PANTHER" id="PTHR31357:SF5">
    <property type="entry name" value="SERPENTINE RECEPTOR CLASS ALPHA-1-RELATED"/>
    <property type="match status" value="1"/>
</dbReference>
<evidence type="ECO:0000256" key="5">
    <source>
        <dbReference type="ARBA" id="ARBA00037994"/>
    </source>
</evidence>
<dbReference type="InterPro" id="IPR051080">
    <property type="entry name" value="Nematode_rcpt-like_serp_alpha"/>
</dbReference>
<keyword evidence="8" id="KW-1185">Reference proteome</keyword>